<evidence type="ECO:0000313" key="8">
    <source>
        <dbReference type="Proteomes" id="UP000242141"/>
    </source>
</evidence>
<keyword evidence="8" id="KW-1185">Reference proteome</keyword>
<dbReference type="PANTHER" id="PTHR43423:SF1">
    <property type="entry name" value="ABC TRANSPORTER I FAMILY MEMBER 17"/>
    <property type="match status" value="1"/>
</dbReference>
<dbReference type="InterPro" id="IPR027417">
    <property type="entry name" value="P-loop_NTPase"/>
</dbReference>
<evidence type="ECO:0000256" key="4">
    <source>
        <dbReference type="ARBA" id="ARBA00023136"/>
    </source>
</evidence>
<protein>
    <submittedName>
        <fullName evidence="7">| pstB3_2 / Phosphate import ATP-binding protein PstB 3 |:69443 Forward</fullName>
    </submittedName>
</protein>
<dbReference type="InterPro" id="IPR017871">
    <property type="entry name" value="ABC_transporter-like_CS"/>
</dbReference>
<keyword evidence="5" id="KW-0175">Coiled coil</keyword>
<dbReference type="GO" id="GO:0005524">
    <property type="term" value="F:ATP binding"/>
    <property type="evidence" value="ECO:0007669"/>
    <property type="project" value="UniProtKB-KW"/>
</dbReference>
<gene>
    <name evidence="7" type="ORF">HEPPS_04190</name>
</gene>
<keyword evidence="3 7" id="KW-0067">ATP-binding</keyword>
<dbReference type="CDD" id="cd03260">
    <property type="entry name" value="ABC_PstB_phosphate_transporter"/>
    <property type="match status" value="1"/>
</dbReference>
<dbReference type="InterPro" id="IPR005670">
    <property type="entry name" value="PstB-like"/>
</dbReference>
<dbReference type="EMBL" id="CWGI01000001">
    <property type="protein sequence ID" value="CRX37196.1"/>
    <property type="molecule type" value="Genomic_DNA"/>
</dbReference>
<evidence type="ECO:0000313" key="7">
    <source>
        <dbReference type="EMBL" id="CRX37196.1"/>
    </source>
</evidence>
<dbReference type="GO" id="GO:0005315">
    <property type="term" value="F:phosphate transmembrane transporter activity"/>
    <property type="evidence" value="ECO:0007669"/>
    <property type="project" value="InterPro"/>
</dbReference>
<dbReference type="InterPro" id="IPR003593">
    <property type="entry name" value="AAA+_ATPase"/>
</dbReference>
<evidence type="ECO:0000256" key="1">
    <source>
        <dbReference type="ARBA" id="ARBA00022448"/>
    </source>
</evidence>
<dbReference type="InterPro" id="IPR003439">
    <property type="entry name" value="ABC_transporter-like_ATP-bd"/>
</dbReference>
<evidence type="ECO:0000259" key="6">
    <source>
        <dbReference type="PROSITE" id="PS50893"/>
    </source>
</evidence>
<organism evidence="7 8">
    <name type="scientific">Candidatus Hepatoplasma crinochetorum</name>
    <dbReference type="NCBI Taxonomy" id="295596"/>
    <lineage>
        <taxon>Bacteria</taxon>
        <taxon>Bacillati</taxon>
        <taxon>Mycoplasmatota</taxon>
        <taxon>Mollicutes</taxon>
        <taxon>Candidatus Hepatoplasmataceae</taxon>
        <taxon>Candidatus Hepatoplasma</taxon>
    </lineage>
</organism>
<dbReference type="Gene3D" id="3.40.50.300">
    <property type="entry name" value="P-loop containing nucleotide triphosphate hydrolases"/>
    <property type="match status" value="1"/>
</dbReference>
<dbReference type="SUPFAM" id="SSF52540">
    <property type="entry name" value="P-loop containing nucleoside triphosphate hydrolases"/>
    <property type="match status" value="1"/>
</dbReference>
<feature type="domain" description="ABC transporter" evidence="6">
    <location>
        <begin position="209"/>
        <end position="459"/>
    </location>
</feature>
<evidence type="ECO:0000256" key="5">
    <source>
        <dbReference type="SAM" id="Coils"/>
    </source>
</evidence>
<keyword evidence="2" id="KW-0547">Nucleotide-binding</keyword>
<dbReference type="NCBIfam" id="TIGR00972">
    <property type="entry name" value="3a0107s01c2"/>
    <property type="match status" value="1"/>
</dbReference>
<dbReference type="PROSITE" id="PS00211">
    <property type="entry name" value="ABC_TRANSPORTER_1"/>
    <property type="match status" value="1"/>
</dbReference>
<dbReference type="AlphaFoldDB" id="A0A0G7ZNC8"/>
<accession>A0A0G7ZNC8</accession>
<evidence type="ECO:0000256" key="3">
    <source>
        <dbReference type="ARBA" id="ARBA00022840"/>
    </source>
</evidence>
<dbReference type="GO" id="GO:0035435">
    <property type="term" value="P:phosphate ion transmembrane transport"/>
    <property type="evidence" value="ECO:0007669"/>
    <property type="project" value="InterPro"/>
</dbReference>
<reference evidence="8" key="1">
    <citation type="submission" date="2015-05" db="EMBL/GenBank/DDBJ databases">
        <authorList>
            <person name="Collingro A."/>
        </authorList>
    </citation>
    <scope>NUCLEOTIDE SEQUENCE [LARGE SCALE GENOMIC DNA]</scope>
    <source>
        <strain evidence="8">Ps</strain>
    </source>
</reference>
<keyword evidence="4" id="KW-0472">Membrane</keyword>
<keyword evidence="1" id="KW-0813">Transport</keyword>
<proteinExistence type="predicted"/>
<dbReference type="GO" id="GO:0016887">
    <property type="term" value="F:ATP hydrolysis activity"/>
    <property type="evidence" value="ECO:0007669"/>
    <property type="project" value="InterPro"/>
</dbReference>
<dbReference type="SMART" id="SM00382">
    <property type="entry name" value="AAA"/>
    <property type="match status" value="1"/>
</dbReference>
<evidence type="ECO:0000256" key="2">
    <source>
        <dbReference type="ARBA" id="ARBA00022741"/>
    </source>
</evidence>
<dbReference type="PANTHER" id="PTHR43423">
    <property type="entry name" value="ABC TRANSPORTER I FAMILY MEMBER 17"/>
    <property type="match status" value="1"/>
</dbReference>
<dbReference type="PROSITE" id="PS50893">
    <property type="entry name" value="ABC_TRANSPORTER_2"/>
    <property type="match status" value="1"/>
</dbReference>
<dbReference type="GO" id="GO:0016020">
    <property type="term" value="C:membrane"/>
    <property type="evidence" value="ECO:0007669"/>
    <property type="project" value="InterPro"/>
</dbReference>
<feature type="coiled-coil region" evidence="5">
    <location>
        <begin position="94"/>
        <end position="174"/>
    </location>
</feature>
<dbReference type="Pfam" id="PF00005">
    <property type="entry name" value="ABC_tran"/>
    <property type="match status" value="1"/>
</dbReference>
<name>A0A0G7ZNC8_9MOLU</name>
<dbReference type="Proteomes" id="UP000242141">
    <property type="component" value="Unassembled WGS sequence"/>
</dbReference>
<sequence>MKSTLYQSLKELLDQKIENLDIFTNNFSKQKSDFNPKEQKKLHAKEWEIFKLQKKFQNYLNKIDKSILILRIDFIKNEEKILFFKDILKNKNNFQKYENKIKILISEIEKNKLKIKILKKEQKPYFSFYKLNAKNKQEIKKIKQEIKIIKNSNIENLNLKIEKLYAKNNELDINLKIKNSDLNKFIKLIKKAENSLINKSKNKIKDMAFIIENLSVYYGSKKSLFNINIEIPKNKIIAIIGPSGCGKSTFLRTLNRINDEISNFRSEGEILLNGKYDIYKLKSIINKYDKIELTELRTRVGMIFQKPNPFPISIYKNVSYGPKINGIKNKSLLNQIVRDSLQKSALWDEVKDNLKENGTSLSGGQQQRLCIARSIANSPEILLMDEPTSALDPIAAAKIEKLLLDLKKDYTIIMVTHSMQQAIRISDYTAFFYQGKLVEYDTTEKLFKNPIQKRTRDYVMGKFG</sequence>